<evidence type="ECO:0000256" key="2">
    <source>
        <dbReference type="ARBA" id="ARBA00004922"/>
    </source>
</evidence>
<keyword evidence="5" id="KW-0328">Glycosyltransferase</keyword>
<dbReference type="AlphaFoldDB" id="C8VAA0"/>
<keyword evidence="9" id="KW-0735">Signal-anchor</keyword>
<proteinExistence type="inferred from homology"/>
<reference evidence="15" key="2">
    <citation type="journal article" date="2009" name="Fungal Genet. Biol.">
        <title>The 2008 update of the Aspergillus nidulans genome annotation: a community effort.</title>
        <authorList>
            <person name="Wortman J.R."/>
            <person name="Gilsenan J.M."/>
            <person name="Joardar V."/>
            <person name="Deegan J."/>
            <person name="Clutterbuck J."/>
            <person name="Andersen M.R."/>
            <person name="Archer D."/>
            <person name="Bencina M."/>
            <person name="Braus G."/>
            <person name="Coutinho P."/>
            <person name="von Dohren H."/>
            <person name="Doonan J."/>
            <person name="Driessen A.J."/>
            <person name="Durek P."/>
            <person name="Espeso E."/>
            <person name="Fekete E."/>
            <person name="Flipphi M."/>
            <person name="Estrada C.G."/>
            <person name="Geysens S."/>
            <person name="Goldman G."/>
            <person name="de Groot P.W."/>
            <person name="Hansen K."/>
            <person name="Harris S.D."/>
            <person name="Heinekamp T."/>
            <person name="Helmstaedt K."/>
            <person name="Henrissat B."/>
            <person name="Hofmann G."/>
            <person name="Homan T."/>
            <person name="Horio T."/>
            <person name="Horiuchi H."/>
            <person name="James S."/>
            <person name="Jones M."/>
            <person name="Karaffa L."/>
            <person name="Karanyi Z."/>
            <person name="Kato M."/>
            <person name="Keller N."/>
            <person name="Kelly D.E."/>
            <person name="Kiel J.A."/>
            <person name="Kim J.M."/>
            <person name="van der Klei I.J."/>
            <person name="Klis F.M."/>
            <person name="Kovalchuk A."/>
            <person name="Krasevec N."/>
            <person name="Kubicek C.P."/>
            <person name="Liu B."/>
            <person name="Maccabe A."/>
            <person name="Meyer V."/>
            <person name="Mirabito P."/>
            <person name="Miskei M."/>
            <person name="Mos M."/>
            <person name="Mullins J."/>
            <person name="Nelson D.R."/>
            <person name="Nielsen J."/>
            <person name="Oakley B.R."/>
            <person name="Osmani S.A."/>
            <person name="Pakula T."/>
            <person name="Paszewski A."/>
            <person name="Paulsen I."/>
            <person name="Pilsyk S."/>
            <person name="Pocsi I."/>
            <person name="Punt P.J."/>
            <person name="Ram A.F."/>
            <person name="Ren Q."/>
            <person name="Robellet X."/>
            <person name="Robson G."/>
            <person name="Seiboth B."/>
            <person name="van Solingen P."/>
            <person name="Specht T."/>
            <person name="Sun J."/>
            <person name="Taheri-Talesh N."/>
            <person name="Takeshita N."/>
            <person name="Ussery D."/>
            <person name="vanKuyk P.A."/>
            <person name="Visser H."/>
            <person name="van de Vondervoort P.J."/>
            <person name="de Vries R.P."/>
            <person name="Walton J."/>
            <person name="Xiang X."/>
            <person name="Xiong Y."/>
            <person name="Zeng A.P."/>
            <person name="Brandt B.W."/>
            <person name="Cornell M.J."/>
            <person name="van den Hondel C.A."/>
            <person name="Visser J."/>
            <person name="Oliver S.G."/>
            <person name="Turner G."/>
        </authorList>
    </citation>
    <scope>GENOME REANNOTATION</scope>
    <source>
        <strain evidence="15">FGSC A4 / ATCC 38163 / CBS 112.46 / NRRL 194 / M139</strain>
    </source>
</reference>
<sequence length="459" mass="52420">MSSVKLGRFTYRLVPQQFRCRMGSHRGIRRRVAVVATLLTLFLIYHFTIGSVPYQPSSSQYTNSARTSSDKKQSQCLPLPGIEDVLVVMKTGVTEALDKVPVHFKTTLRCIPNYVIYSDFEEKIDGVQIHDAFRNIDPAVKQNVDDFQIYNRLSKRGREGLQTQDFADEANSAIGKPNNPGWKLDKWKFLPMVKEAHQYKPDAKWFVFMEADTYYSWPTLLAWLSHFDPSEPHYIGTETQIADVIFAHGGSGFVLSNPAMKLAADEYTERADELHEYTDAHWAGDCVLGKVLSNVGVNLSFSWPILQNSNIGELDEFTTTFYRRPWCFPAVALHHLSPDDIRFLHDFEHRRLAKSSRLPLLHSDIFKELIFPELSNVRNGWDNLSDKEQPTLSTFQECQSYCKETANCVQFVMRDGTCYTGETPRLGSHNSNAQSGWIINKIENMVDQAPQCVRPDFGL</sequence>
<evidence type="ECO:0000256" key="12">
    <source>
        <dbReference type="SAM" id="Phobius"/>
    </source>
</evidence>
<dbReference type="STRING" id="227321.C8VAA0"/>
<dbReference type="EMBL" id="BN001303">
    <property type="protein sequence ID" value="CBF76694.1"/>
    <property type="molecule type" value="Genomic_DNA"/>
</dbReference>
<dbReference type="GO" id="GO:0016020">
    <property type="term" value="C:membrane"/>
    <property type="evidence" value="ECO:0007669"/>
    <property type="project" value="UniProtKB-SubCell"/>
</dbReference>
<feature type="transmembrane region" description="Helical" evidence="12">
    <location>
        <begin position="32"/>
        <end position="54"/>
    </location>
</feature>
<dbReference type="PANTHER" id="PTHR23033">
    <property type="entry name" value="BETA1,3-GALACTOSYLTRANSFERASE"/>
    <property type="match status" value="1"/>
</dbReference>
<organism evidence="14 15">
    <name type="scientific">Emericella nidulans (strain FGSC A4 / ATCC 38163 / CBS 112.46 / NRRL 194 / M139)</name>
    <name type="common">Aspergillus nidulans</name>
    <dbReference type="NCBI Taxonomy" id="227321"/>
    <lineage>
        <taxon>Eukaryota</taxon>
        <taxon>Fungi</taxon>
        <taxon>Dikarya</taxon>
        <taxon>Ascomycota</taxon>
        <taxon>Pezizomycotina</taxon>
        <taxon>Eurotiomycetes</taxon>
        <taxon>Eurotiomycetidae</taxon>
        <taxon>Eurotiales</taxon>
        <taxon>Aspergillaceae</taxon>
        <taxon>Aspergillus</taxon>
        <taxon>Aspergillus subgen. Nidulantes</taxon>
    </lineage>
</organism>
<dbReference type="EC" id="2.4.1.122" evidence="4"/>
<evidence type="ECO:0000259" key="13">
    <source>
        <dbReference type="Pfam" id="PF02434"/>
    </source>
</evidence>
<comment type="subcellular location">
    <subcellularLocation>
        <location evidence="1">Membrane</location>
        <topology evidence="1">Single-pass type II membrane protein</topology>
    </subcellularLocation>
</comment>
<evidence type="ECO:0000256" key="6">
    <source>
        <dbReference type="ARBA" id="ARBA00022679"/>
    </source>
</evidence>
<gene>
    <name evidence="14" type="ORF">ANIA_04824</name>
</gene>
<evidence type="ECO:0000256" key="5">
    <source>
        <dbReference type="ARBA" id="ARBA00022676"/>
    </source>
</evidence>
<accession>C8VAA0</accession>
<dbReference type="InterPro" id="IPR026050">
    <property type="entry name" value="C1GALT1/C1GALT1_chp1"/>
</dbReference>
<keyword evidence="8" id="KW-0547">Nucleotide-binding</keyword>
<dbReference type="InParanoid" id="C8VAA0"/>
<dbReference type="OrthoDB" id="414175at2759"/>
<feature type="domain" description="Fringe-like glycosyltransferase" evidence="13">
    <location>
        <begin position="193"/>
        <end position="300"/>
    </location>
</feature>
<dbReference type="KEGG" id="ani:ANIA_04824"/>
<evidence type="ECO:0000256" key="3">
    <source>
        <dbReference type="ARBA" id="ARBA00006462"/>
    </source>
</evidence>
<dbReference type="GO" id="GO:0000166">
    <property type="term" value="F:nucleotide binding"/>
    <property type="evidence" value="ECO:0007669"/>
    <property type="project" value="UniProtKB-KW"/>
</dbReference>
<dbReference type="InterPro" id="IPR003378">
    <property type="entry name" value="Fringe-like_glycosylTrfase"/>
</dbReference>
<dbReference type="Pfam" id="PF02434">
    <property type="entry name" value="Fringe"/>
    <property type="match status" value="1"/>
</dbReference>
<dbReference type="HOGENOM" id="CLU_022549_3_1_1"/>
<keyword evidence="15" id="KW-1185">Reference proteome</keyword>
<evidence type="ECO:0000256" key="11">
    <source>
        <dbReference type="ARBA" id="ARBA00023136"/>
    </source>
</evidence>
<keyword evidence="10 12" id="KW-1133">Transmembrane helix</keyword>
<dbReference type="GeneID" id="2872625"/>
<evidence type="ECO:0000313" key="14">
    <source>
        <dbReference type="EMBL" id="CBF76694.1"/>
    </source>
</evidence>
<dbReference type="OMA" id="FYRKPWC"/>
<dbReference type="GO" id="GO:0016263">
    <property type="term" value="F:glycoprotein-N-acetylgalactosamine 3-beta-galactosyltransferase activity"/>
    <property type="evidence" value="ECO:0007669"/>
    <property type="project" value="UniProtKB-EC"/>
</dbReference>
<dbReference type="Proteomes" id="UP000000560">
    <property type="component" value="Chromosome III"/>
</dbReference>
<evidence type="ECO:0000256" key="10">
    <source>
        <dbReference type="ARBA" id="ARBA00022989"/>
    </source>
</evidence>
<dbReference type="RefSeq" id="XP_662428.2">
    <property type="nucleotide sequence ID" value="XM_657336.2"/>
</dbReference>
<reference evidence="15" key="1">
    <citation type="journal article" date="2005" name="Nature">
        <title>Sequencing of Aspergillus nidulans and comparative analysis with A. fumigatus and A. oryzae.</title>
        <authorList>
            <person name="Galagan J.E."/>
            <person name="Calvo S.E."/>
            <person name="Cuomo C."/>
            <person name="Ma L.J."/>
            <person name="Wortman J.R."/>
            <person name="Batzoglou S."/>
            <person name="Lee S.I."/>
            <person name="Basturkmen M."/>
            <person name="Spevak C.C."/>
            <person name="Clutterbuck J."/>
            <person name="Kapitonov V."/>
            <person name="Jurka J."/>
            <person name="Scazzocchio C."/>
            <person name="Farman M."/>
            <person name="Butler J."/>
            <person name="Purcell S."/>
            <person name="Harris S."/>
            <person name="Braus G.H."/>
            <person name="Draht O."/>
            <person name="Busch S."/>
            <person name="D'Enfert C."/>
            <person name="Bouchier C."/>
            <person name="Goldman G.H."/>
            <person name="Bell-Pedersen D."/>
            <person name="Griffiths-Jones S."/>
            <person name="Doonan J.H."/>
            <person name="Yu J."/>
            <person name="Vienken K."/>
            <person name="Pain A."/>
            <person name="Freitag M."/>
            <person name="Selker E.U."/>
            <person name="Archer D.B."/>
            <person name="Penalva M.A."/>
            <person name="Oakley B.R."/>
            <person name="Momany M."/>
            <person name="Tanaka T."/>
            <person name="Kumagai T."/>
            <person name="Asai K."/>
            <person name="Machida M."/>
            <person name="Nierman W.C."/>
            <person name="Denning D.W."/>
            <person name="Caddick M."/>
            <person name="Hynes M."/>
            <person name="Paoletti M."/>
            <person name="Fischer R."/>
            <person name="Miller B."/>
            <person name="Dyer P."/>
            <person name="Sachs M.S."/>
            <person name="Osmani S.A."/>
            <person name="Birren B.W."/>
        </authorList>
    </citation>
    <scope>NUCLEOTIDE SEQUENCE [LARGE SCALE GENOMIC DNA]</scope>
    <source>
        <strain evidence="15">FGSC A4 / ATCC 38163 / CBS 112.46 / NRRL 194 / M139</strain>
    </source>
</reference>
<keyword evidence="11 12" id="KW-0472">Membrane</keyword>
<comment type="similarity">
    <text evidence="3">Belongs to the glycosyltransferase 31 family. Beta3-Gal-T subfamily.</text>
</comment>
<keyword evidence="7 12" id="KW-0812">Transmembrane</keyword>
<evidence type="ECO:0000256" key="4">
    <source>
        <dbReference type="ARBA" id="ARBA00012557"/>
    </source>
</evidence>
<name>C8VAA0_EMENI</name>
<evidence type="ECO:0000256" key="9">
    <source>
        <dbReference type="ARBA" id="ARBA00022968"/>
    </source>
</evidence>
<comment type="pathway">
    <text evidence="2">Protein modification; protein glycosylation.</text>
</comment>
<evidence type="ECO:0000256" key="8">
    <source>
        <dbReference type="ARBA" id="ARBA00022741"/>
    </source>
</evidence>
<dbReference type="eggNOG" id="KOG2246">
    <property type="taxonomic scope" value="Eukaryota"/>
</dbReference>
<protein>
    <recommendedName>
        <fullName evidence="4">N-acetylgalactosaminide beta-1,3-galactosyltransferase</fullName>
        <ecNumber evidence="4">2.4.1.122</ecNumber>
    </recommendedName>
</protein>
<keyword evidence="6" id="KW-0808">Transferase</keyword>
<dbReference type="Gene3D" id="3.90.550.50">
    <property type="match status" value="1"/>
</dbReference>
<dbReference type="PANTHER" id="PTHR23033:SF47">
    <property type="entry name" value="APPLE DOMAIN-CONTAINING PROTEIN-RELATED"/>
    <property type="match status" value="1"/>
</dbReference>
<evidence type="ECO:0000313" key="15">
    <source>
        <dbReference type="Proteomes" id="UP000000560"/>
    </source>
</evidence>
<evidence type="ECO:0000256" key="7">
    <source>
        <dbReference type="ARBA" id="ARBA00022692"/>
    </source>
</evidence>
<evidence type="ECO:0000256" key="1">
    <source>
        <dbReference type="ARBA" id="ARBA00004606"/>
    </source>
</evidence>
<dbReference type="VEuPathDB" id="FungiDB:AN4824"/>